<dbReference type="Pfam" id="PF03358">
    <property type="entry name" value="FMN_red"/>
    <property type="match status" value="1"/>
</dbReference>
<dbReference type="PROSITE" id="PS50902">
    <property type="entry name" value="FLAVODOXIN_LIKE"/>
    <property type="match status" value="1"/>
</dbReference>
<name>A0ABY4V704_9GAMM</name>
<dbReference type="PANTHER" id="PTHR30546:SF23">
    <property type="entry name" value="FLAVOPROTEIN-LIKE PROTEIN YCP4-RELATED"/>
    <property type="match status" value="1"/>
</dbReference>
<organism evidence="4 5">
    <name type="scientific">Microbulbifer variabilis</name>
    <dbReference type="NCBI Taxonomy" id="266805"/>
    <lineage>
        <taxon>Bacteria</taxon>
        <taxon>Pseudomonadati</taxon>
        <taxon>Pseudomonadota</taxon>
        <taxon>Gammaproteobacteria</taxon>
        <taxon>Cellvibrionales</taxon>
        <taxon>Microbulbiferaceae</taxon>
        <taxon>Microbulbifer</taxon>
    </lineage>
</organism>
<keyword evidence="1" id="KW-0285">Flavoprotein</keyword>
<dbReference type="Gene3D" id="3.40.50.360">
    <property type="match status" value="1"/>
</dbReference>
<dbReference type="EMBL" id="CP092418">
    <property type="protein sequence ID" value="USD19700.1"/>
    <property type="molecule type" value="Genomic_DNA"/>
</dbReference>
<reference evidence="4" key="1">
    <citation type="submission" date="2022-02" db="EMBL/GenBank/DDBJ databases">
        <title>Coral-associated bacteria.</title>
        <authorList>
            <person name="Tang K."/>
            <person name="Wang X."/>
        </authorList>
    </citation>
    <scope>NUCLEOTIDE SEQUENCE</scope>
    <source>
        <strain evidence="4">SCSIO 43006</strain>
    </source>
</reference>
<evidence type="ECO:0000259" key="3">
    <source>
        <dbReference type="PROSITE" id="PS50902"/>
    </source>
</evidence>
<dbReference type="RefSeq" id="WP_252081797.1">
    <property type="nucleotide sequence ID" value="NZ_CP092418.1"/>
</dbReference>
<keyword evidence="5" id="KW-1185">Reference proteome</keyword>
<keyword evidence="2" id="KW-0288">FMN</keyword>
<evidence type="ECO:0000313" key="5">
    <source>
        <dbReference type="Proteomes" id="UP001055658"/>
    </source>
</evidence>
<proteinExistence type="predicted"/>
<dbReference type="InterPro" id="IPR008254">
    <property type="entry name" value="Flavodoxin/NO_synth"/>
</dbReference>
<evidence type="ECO:0000256" key="2">
    <source>
        <dbReference type="ARBA" id="ARBA00022643"/>
    </source>
</evidence>
<gene>
    <name evidence="4" type="ORF">MJO52_11455</name>
</gene>
<dbReference type="InterPro" id="IPR029039">
    <property type="entry name" value="Flavoprotein-like_sf"/>
</dbReference>
<accession>A0ABY4V704</accession>
<protein>
    <submittedName>
        <fullName evidence="4">Flavodoxin family protein</fullName>
    </submittedName>
</protein>
<feature type="domain" description="Flavodoxin-like" evidence="3">
    <location>
        <begin position="4"/>
        <end position="162"/>
    </location>
</feature>
<dbReference type="PANTHER" id="PTHR30546">
    <property type="entry name" value="FLAVODOXIN-RELATED PROTEIN WRBA-RELATED"/>
    <property type="match status" value="1"/>
</dbReference>
<dbReference type="SUPFAM" id="SSF52218">
    <property type="entry name" value="Flavoproteins"/>
    <property type="match status" value="1"/>
</dbReference>
<sequence length="192" mass="20617">MIKAGVVYHSVCGSTKTLAEATADGINSISGCEGVTFAVEAKHIQHGRYENPDLMHRLDQCDGIVLGSPTFMGSVSAQFKAFMDAASERYSSRGWVDKLSAGFTIGSNFSGDQLNTLTTLQIFAAQMGMLWVPNDILPNLDVQGRNRSGCQSGLVAVVNSEGAVHELDRLTALYLGERIGRLLKRFSPCGSI</sequence>
<dbReference type="Proteomes" id="UP001055658">
    <property type="component" value="Chromosome"/>
</dbReference>
<evidence type="ECO:0000256" key="1">
    <source>
        <dbReference type="ARBA" id="ARBA00022630"/>
    </source>
</evidence>
<dbReference type="InterPro" id="IPR005025">
    <property type="entry name" value="FMN_Rdtase-like_dom"/>
</dbReference>
<evidence type="ECO:0000313" key="4">
    <source>
        <dbReference type="EMBL" id="USD19700.1"/>
    </source>
</evidence>